<reference evidence="3 4" key="1">
    <citation type="submission" date="2019-01" db="EMBL/GenBank/DDBJ databases">
        <authorList>
            <consortium name="Pathogen Informatics"/>
        </authorList>
    </citation>
    <scope>NUCLEOTIDE SEQUENCE [LARGE SCALE GENOMIC DNA]</scope>
    <source>
        <strain evidence="3 4">NCTC10118</strain>
    </source>
</reference>
<proteinExistence type="predicted"/>
<protein>
    <recommendedName>
        <fullName evidence="5">Lipoprotein</fullName>
    </recommendedName>
</protein>
<dbReference type="RefSeq" id="WP_129621257.1">
    <property type="nucleotide sequence ID" value="NZ_LR214972.1"/>
</dbReference>
<organism evidence="3 4">
    <name type="scientific">Mycoplasmopsis bovirhinis</name>
    <dbReference type="NCBI Taxonomy" id="29553"/>
    <lineage>
        <taxon>Bacteria</taxon>
        <taxon>Bacillati</taxon>
        <taxon>Mycoplasmatota</taxon>
        <taxon>Mycoplasmoidales</taxon>
        <taxon>Metamycoplasmataceae</taxon>
        <taxon>Mycoplasmopsis</taxon>
    </lineage>
</organism>
<accession>A0A449ADK4</accession>
<dbReference type="AlphaFoldDB" id="A0A449ADK4"/>
<dbReference type="EMBL" id="LR214972">
    <property type="protein sequence ID" value="VEU63061.1"/>
    <property type="molecule type" value="Genomic_DNA"/>
</dbReference>
<dbReference type="PROSITE" id="PS51257">
    <property type="entry name" value="PROKAR_LIPOPROTEIN"/>
    <property type="match status" value="1"/>
</dbReference>
<evidence type="ECO:0000256" key="2">
    <source>
        <dbReference type="SAM" id="SignalP"/>
    </source>
</evidence>
<keyword evidence="4" id="KW-1185">Reference proteome</keyword>
<feature type="signal peptide" evidence="2">
    <location>
        <begin position="1"/>
        <end position="21"/>
    </location>
</feature>
<evidence type="ECO:0000313" key="4">
    <source>
        <dbReference type="Proteomes" id="UP000289952"/>
    </source>
</evidence>
<feature type="chain" id="PRO_5019392791" description="Lipoprotein" evidence="2">
    <location>
        <begin position="22"/>
        <end position="315"/>
    </location>
</feature>
<evidence type="ECO:0000313" key="3">
    <source>
        <dbReference type="EMBL" id="VEU63061.1"/>
    </source>
</evidence>
<evidence type="ECO:0000256" key="1">
    <source>
        <dbReference type="SAM" id="MobiDB-lite"/>
    </source>
</evidence>
<gene>
    <name evidence="3" type="ORF">NCTC10118_00273</name>
</gene>
<dbReference type="Proteomes" id="UP000289952">
    <property type="component" value="Chromosome"/>
</dbReference>
<feature type="region of interest" description="Disordered" evidence="1">
    <location>
        <begin position="28"/>
        <end position="48"/>
    </location>
</feature>
<feature type="compositionally biased region" description="Basic and acidic residues" evidence="1">
    <location>
        <begin position="28"/>
        <end position="46"/>
    </location>
</feature>
<sequence>MKIIKKILLCSSILTPLFTFACNANEQGRTKEPTKPIEIKQDKDEPVATQEPNLKQNIVADKENKNSNQNIAKPTSNDKIEKLKQSTEEELISQIKEIYKIIYPAYQKFTKIAVFAPKEWLKEDQLYLKDEYHLKYLDTFNDNFLDKSLQPKNPENFLAQDSYIITSKEEFDTYIVNRFKELNPFDEFFDDQKIKKLFEELYLENKDVYNILDNYNVVITTVSPYKYLQGAGYIIPIYQNNKTDITSISGHELIPESVWNMDALEIEPIKWEVFLVNKNYVIEYKTIWRKENETLLSFRDKFVKWYKEVFKKQYQ</sequence>
<keyword evidence="2" id="KW-0732">Signal</keyword>
<evidence type="ECO:0008006" key="5">
    <source>
        <dbReference type="Google" id="ProtNLM"/>
    </source>
</evidence>
<name>A0A449ADK4_9BACT</name>